<accession>A0ABR9XKR5</accession>
<dbReference type="RefSeq" id="WP_194107095.1">
    <property type="nucleotide sequence ID" value="NZ_JADFFM010000002.1"/>
</dbReference>
<organism evidence="2 3">
    <name type="scientific">Mucilaginibacter boryungensis</name>
    <dbReference type="NCBI Taxonomy" id="768480"/>
    <lineage>
        <taxon>Bacteria</taxon>
        <taxon>Pseudomonadati</taxon>
        <taxon>Bacteroidota</taxon>
        <taxon>Sphingobacteriia</taxon>
        <taxon>Sphingobacteriales</taxon>
        <taxon>Sphingobacteriaceae</taxon>
        <taxon>Mucilaginibacter</taxon>
    </lineage>
</organism>
<feature type="chain" id="PRO_5045597630" evidence="1">
    <location>
        <begin position="20"/>
        <end position="811"/>
    </location>
</feature>
<reference evidence="2 3" key="1">
    <citation type="submission" date="2020-10" db="EMBL/GenBank/DDBJ databases">
        <title>Mucilaginibacter mali sp. nov., isolated from rhizosphere soil of apple orchard.</title>
        <authorList>
            <person name="Lee J.-S."/>
            <person name="Kim H.S."/>
            <person name="Kim J.-S."/>
        </authorList>
    </citation>
    <scope>NUCLEOTIDE SEQUENCE [LARGE SCALE GENOMIC DNA]</scope>
    <source>
        <strain evidence="2 3">KCTC 23157</strain>
    </source>
</reference>
<dbReference type="Proteomes" id="UP000632774">
    <property type="component" value="Unassembled WGS sequence"/>
</dbReference>
<keyword evidence="3" id="KW-1185">Reference proteome</keyword>
<comment type="caution">
    <text evidence="2">The sequence shown here is derived from an EMBL/GenBank/DDBJ whole genome shotgun (WGS) entry which is preliminary data.</text>
</comment>
<dbReference type="EMBL" id="JADFFM010000002">
    <property type="protein sequence ID" value="MBE9667639.1"/>
    <property type="molecule type" value="Genomic_DNA"/>
</dbReference>
<keyword evidence="1" id="KW-0732">Signal</keyword>
<evidence type="ECO:0000256" key="1">
    <source>
        <dbReference type="SAM" id="SignalP"/>
    </source>
</evidence>
<name>A0ABR9XKR5_9SPHI</name>
<proteinExistence type="predicted"/>
<evidence type="ECO:0000313" key="3">
    <source>
        <dbReference type="Proteomes" id="UP000632774"/>
    </source>
</evidence>
<sequence length="811" mass="87863">MKRLIPVFALFFCLGSWNASGQLRKPVIVSVNISGTVLAADASSSGIPFDEAFVMAGSATGIEKIELTYRIDPRNANYSRWYAIGLKVKGKRYKITGDKDGIDWATKNDSLYITVNESDFGYTGKHNVKFTIKEKGSAGTGDEYTYQNYTLVKTAVTPPISCSFIESPHYYPNVNTIGADGFTRVPEVWNRPDDATATFSLNAGPLHDNLKYNFRFRVYLANNIGAKQGELAAKIVALLKTQITFETINKRQGIDNAALGQAATAVIRTYTDKRGDLVMGDQKPLLIDLTQTPFKELKTQLALSSDRVARLKAAKQESIDRLLKKIDAFLPGAALSAYQGLSDDITDISKGTAVLTPDAKKIWNAAVPGFTCKLSDIATTVADGTKVLDVIKGDKKINPDGTLANTGPGAVDPASISALWFFCQTISANEMLATYGRGSPKPLFLTTGFHRFKGYMEVLSAAASTGDTESLKQIAKEMSTASPGLLNDPGSPITVKLDQAIAKTNLSDATKNLLDQPLNASIPDYKAMTVLDALTLLDNGFANPNIFAALINGSGKISGTFKSIEPTVDGQVSIPSLQVLNSIFSLLDTKAFFGDAAHPGQLFSPVMHTDLIANRLFYYLAKLNAIAPELQDYTTFNDQFARLMADTYIKKTYLLSGASIADQNVDANKNLYVGVDIGMGNAFGINTFFVHEGLNIYLSPINRNASISSLHGWDRIRKTFSLFVGLTQTISASNVNDRYSNLFNDGGFKTSALFGIGWRFSTLARLNFAGLVYREKSLNPLVTSTQVKVAPAVTLAIDIALGKLIKSLSTL</sequence>
<protein>
    <submittedName>
        <fullName evidence="2">Uncharacterized protein</fullName>
    </submittedName>
</protein>
<feature type="signal peptide" evidence="1">
    <location>
        <begin position="1"/>
        <end position="19"/>
    </location>
</feature>
<evidence type="ECO:0000313" key="2">
    <source>
        <dbReference type="EMBL" id="MBE9667639.1"/>
    </source>
</evidence>
<gene>
    <name evidence="2" type="ORF">IRJ18_14795</name>
</gene>